<dbReference type="Proteomes" id="UP001589610">
    <property type="component" value="Unassembled WGS sequence"/>
</dbReference>
<feature type="domain" description="2Fe-2S ferredoxin-type" evidence="6">
    <location>
        <begin position="1"/>
        <end position="75"/>
    </location>
</feature>
<keyword evidence="2" id="KW-0479">Metal-binding</keyword>
<gene>
    <name evidence="7" type="ORF">ACFFRH_18040</name>
</gene>
<evidence type="ECO:0000259" key="6">
    <source>
        <dbReference type="PROSITE" id="PS51085"/>
    </source>
</evidence>
<dbReference type="SUPFAM" id="SSF47741">
    <property type="entry name" value="CO dehydrogenase ISP C-domain like"/>
    <property type="match status" value="1"/>
</dbReference>
<dbReference type="PROSITE" id="PS51085">
    <property type="entry name" value="2FE2S_FER_2"/>
    <property type="match status" value="1"/>
</dbReference>
<dbReference type="EMBL" id="JBHMBS010000007">
    <property type="protein sequence ID" value="MFB9677385.1"/>
    <property type="molecule type" value="Genomic_DNA"/>
</dbReference>
<dbReference type="InterPro" id="IPR002888">
    <property type="entry name" value="2Fe-2S-bd"/>
</dbReference>
<dbReference type="RefSeq" id="WP_344744832.1">
    <property type="nucleotide sequence ID" value="NZ_BAAAWW010000052.1"/>
</dbReference>
<dbReference type="InterPro" id="IPR051452">
    <property type="entry name" value="Diverse_Oxidoreductases"/>
</dbReference>
<comment type="caution">
    <text evidence="7">The sequence shown here is derived from an EMBL/GenBank/DDBJ whole genome shotgun (WGS) entry which is preliminary data.</text>
</comment>
<dbReference type="PROSITE" id="PS00197">
    <property type="entry name" value="2FE2S_FER_1"/>
    <property type="match status" value="1"/>
</dbReference>
<dbReference type="Pfam" id="PF00111">
    <property type="entry name" value="Fer2"/>
    <property type="match status" value="1"/>
</dbReference>
<keyword evidence="4" id="KW-0408">Iron</keyword>
<keyword evidence="8" id="KW-1185">Reference proteome</keyword>
<reference evidence="7 8" key="1">
    <citation type="submission" date="2024-09" db="EMBL/GenBank/DDBJ databases">
        <authorList>
            <person name="Sun Q."/>
            <person name="Mori K."/>
        </authorList>
    </citation>
    <scope>NUCLEOTIDE SEQUENCE [LARGE SCALE GENOMIC DNA]</scope>
    <source>
        <strain evidence="7 8">JCM 3028</strain>
    </source>
</reference>
<dbReference type="Gene3D" id="3.10.20.30">
    <property type="match status" value="1"/>
</dbReference>
<dbReference type="InterPro" id="IPR006058">
    <property type="entry name" value="2Fe2S_fd_BS"/>
</dbReference>
<keyword evidence="3" id="KW-0560">Oxidoreductase</keyword>
<sequence length="164" mass="17146">MDTFTVNGTTRAVRTAPGTTLASLLRDQLGLTSVKLACERGECGTCTVLVGGRPRLSCVTLAALVDEEVTTAEGLAEESADLRAAFADRGAFQCGFCTPGHVVHATALLRGGLPAAPERAARHVRRELSGNICRCTGYTAIVEAVCETARRRAATEGVPGEELT</sequence>
<evidence type="ECO:0000313" key="8">
    <source>
        <dbReference type="Proteomes" id="UP001589610"/>
    </source>
</evidence>
<keyword evidence="5" id="KW-0411">Iron-sulfur</keyword>
<name>A0ABV5TG18_9ACTN</name>
<accession>A0ABV5TG18</accession>
<dbReference type="InterPro" id="IPR036884">
    <property type="entry name" value="2Fe-2S-bd_dom_sf"/>
</dbReference>
<dbReference type="CDD" id="cd00207">
    <property type="entry name" value="fer2"/>
    <property type="match status" value="1"/>
</dbReference>
<dbReference type="Pfam" id="PF01799">
    <property type="entry name" value="Fer2_2"/>
    <property type="match status" value="1"/>
</dbReference>
<dbReference type="InterPro" id="IPR001041">
    <property type="entry name" value="2Fe-2S_ferredoxin-type"/>
</dbReference>
<evidence type="ECO:0000256" key="3">
    <source>
        <dbReference type="ARBA" id="ARBA00023002"/>
    </source>
</evidence>
<dbReference type="Gene3D" id="1.10.150.120">
    <property type="entry name" value="[2Fe-2S]-binding domain"/>
    <property type="match status" value="1"/>
</dbReference>
<protein>
    <submittedName>
        <fullName evidence="7">(2Fe-2S)-binding protein</fullName>
    </submittedName>
</protein>
<dbReference type="SUPFAM" id="SSF54292">
    <property type="entry name" value="2Fe-2S ferredoxin-like"/>
    <property type="match status" value="1"/>
</dbReference>
<organism evidence="7 8">
    <name type="scientific">Streptosporangium vulgare</name>
    <dbReference type="NCBI Taxonomy" id="46190"/>
    <lineage>
        <taxon>Bacteria</taxon>
        <taxon>Bacillati</taxon>
        <taxon>Actinomycetota</taxon>
        <taxon>Actinomycetes</taxon>
        <taxon>Streptosporangiales</taxon>
        <taxon>Streptosporangiaceae</taxon>
        <taxon>Streptosporangium</taxon>
    </lineage>
</organism>
<dbReference type="InterPro" id="IPR012675">
    <property type="entry name" value="Beta-grasp_dom_sf"/>
</dbReference>
<evidence type="ECO:0000313" key="7">
    <source>
        <dbReference type="EMBL" id="MFB9677385.1"/>
    </source>
</evidence>
<dbReference type="PANTHER" id="PTHR44379">
    <property type="entry name" value="OXIDOREDUCTASE WITH IRON-SULFUR SUBUNIT"/>
    <property type="match status" value="1"/>
</dbReference>
<evidence type="ECO:0000256" key="4">
    <source>
        <dbReference type="ARBA" id="ARBA00023004"/>
    </source>
</evidence>
<proteinExistence type="predicted"/>
<evidence type="ECO:0000256" key="5">
    <source>
        <dbReference type="ARBA" id="ARBA00023014"/>
    </source>
</evidence>
<keyword evidence="1" id="KW-0001">2Fe-2S</keyword>
<evidence type="ECO:0000256" key="1">
    <source>
        <dbReference type="ARBA" id="ARBA00022714"/>
    </source>
</evidence>
<evidence type="ECO:0000256" key="2">
    <source>
        <dbReference type="ARBA" id="ARBA00022723"/>
    </source>
</evidence>
<dbReference type="InterPro" id="IPR036010">
    <property type="entry name" value="2Fe-2S_ferredoxin-like_sf"/>
</dbReference>
<dbReference type="PANTHER" id="PTHR44379:SF8">
    <property type="entry name" value="XANTHINE DEHYDROGENASE IRON-SULFUR-BINDING SUBUNIT XDHC-RELATED"/>
    <property type="match status" value="1"/>
</dbReference>